<name>A0A1G2KLL1_9BACT</name>
<organism evidence="2 3">
    <name type="scientific">Candidatus Sungbacteria bacterium RIFCSPHIGHO2_02_FULL_49_12</name>
    <dbReference type="NCBI Taxonomy" id="1802271"/>
    <lineage>
        <taxon>Bacteria</taxon>
        <taxon>Candidatus Sungiibacteriota</taxon>
    </lineage>
</organism>
<accession>A0A1G2KLL1</accession>
<dbReference type="GO" id="GO:0046872">
    <property type="term" value="F:metal ion binding"/>
    <property type="evidence" value="ECO:0007669"/>
    <property type="project" value="InterPro"/>
</dbReference>
<dbReference type="GO" id="GO:0003993">
    <property type="term" value="F:acid phosphatase activity"/>
    <property type="evidence" value="ECO:0007669"/>
    <property type="project" value="InterPro"/>
</dbReference>
<dbReference type="InterPro" id="IPR015914">
    <property type="entry name" value="PAPs_N"/>
</dbReference>
<evidence type="ECO:0000259" key="1">
    <source>
        <dbReference type="Pfam" id="PF16656"/>
    </source>
</evidence>
<comment type="caution">
    <text evidence="2">The sequence shown here is derived from an EMBL/GenBank/DDBJ whole genome shotgun (WGS) entry which is preliminary data.</text>
</comment>
<dbReference type="Pfam" id="PF16656">
    <property type="entry name" value="Pur_ac_phosph_N"/>
    <property type="match status" value="1"/>
</dbReference>
<protein>
    <recommendedName>
        <fullName evidence="1">Purple acid phosphatase N-terminal domain-containing protein</fullName>
    </recommendedName>
</protein>
<evidence type="ECO:0000313" key="3">
    <source>
        <dbReference type="Proteomes" id="UP000177362"/>
    </source>
</evidence>
<evidence type="ECO:0000313" key="2">
    <source>
        <dbReference type="EMBL" id="OHA00325.1"/>
    </source>
</evidence>
<gene>
    <name evidence="2" type="ORF">A3C11_01250</name>
</gene>
<feature type="domain" description="Purple acid phosphatase N-terminal" evidence="1">
    <location>
        <begin position="159"/>
        <end position="244"/>
    </location>
</feature>
<dbReference type="InterPro" id="IPR008963">
    <property type="entry name" value="Purple_acid_Pase-like_N"/>
</dbReference>
<dbReference type="Gene3D" id="2.60.40.380">
    <property type="entry name" value="Purple acid phosphatase-like, N-terminal"/>
    <property type="match status" value="1"/>
</dbReference>
<dbReference type="AlphaFoldDB" id="A0A1G2KLL1"/>
<reference evidence="2 3" key="1">
    <citation type="journal article" date="2016" name="Nat. Commun.">
        <title>Thousands of microbial genomes shed light on interconnected biogeochemical processes in an aquifer system.</title>
        <authorList>
            <person name="Anantharaman K."/>
            <person name="Brown C.T."/>
            <person name="Hug L.A."/>
            <person name="Sharon I."/>
            <person name="Castelle C.J."/>
            <person name="Probst A.J."/>
            <person name="Thomas B.C."/>
            <person name="Singh A."/>
            <person name="Wilkins M.J."/>
            <person name="Karaoz U."/>
            <person name="Brodie E.L."/>
            <person name="Williams K.H."/>
            <person name="Hubbard S.S."/>
            <person name="Banfield J.F."/>
        </authorList>
    </citation>
    <scope>NUCLEOTIDE SEQUENCE [LARGE SCALE GENOMIC DNA]</scope>
</reference>
<dbReference type="SUPFAM" id="SSF49363">
    <property type="entry name" value="Purple acid phosphatase, N-terminal domain"/>
    <property type="match status" value="1"/>
</dbReference>
<dbReference type="STRING" id="1802271.A3C11_01250"/>
<dbReference type="EMBL" id="MHQJ01000051">
    <property type="protein sequence ID" value="OHA00325.1"/>
    <property type="molecule type" value="Genomic_DNA"/>
</dbReference>
<dbReference type="Proteomes" id="UP000177362">
    <property type="component" value="Unassembled WGS sequence"/>
</dbReference>
<proteinExistence type="predicted"/>
<sequence>MGIASAESEQKEQNNETALKMRSVVANPQQSVRVEPNGKAQIDGAAVGSLSGAILVASVFGLNLSVDGTNAKVTGQNGGVASWSDIKIGDVISVMGAINPTTGVIVATKVVDRSLQGVTPGMSQKVEELLRRIAQLQEQLNRILGRGGTDTTAPVISLVSFSGITQTGAAVNWITNEAATSKVYFGTGSPLNLATASTNTNSSLVLNHSLALSGLSATTTYYVVVESRDASGNTATSSQQSFVTSN</sequence>